<dbReference type="AlphaFoldDB" id="A0AAW0H032"/>
<feature type="transmembrane region" description="Helical" evidence="2">
    <location>
        <begin position="787"/>
        <end position="810"/>
    </location>
</feature>
<dbReference type="Proteomes" id="UP001385951">
    <property type="component" value="Unassembled WGS sequence"/>
</dbReference>
<feature type="transmembrane region" description="Helical" evidence="2">
    <location>
        <begin position="911"/>
        <end position="932"/>
    </location>
</feature>
<feature type="compositionally biased region" description="Polar residues" evidence="1">
    <location>
        <begin position="305"/>
        <end position="318"/>
    </location>
</feature>
<dbReference type="EMBL" id="JASBNA010000001">
    <property type="protein sequence ID" value="KAK7696100.1"/>
    <property type="molecule type" value="Genomic_DNA"/>
</dbReference>
<feature type="region of interest" description="Disordered" evidence="1">
    <location>
        <begin position="282"/>
        <end position="319"/>
    </location>
</feature>
<comment type="caution">
    <text evidence="3">The sequence shown here is derived from an EMBL/GenBank/DDBJ whole genome shotgun (WGS) entry which is preliminary data.</text>
</comment>
<gene>
    <name evidence="3" type="ORF">QCA50_000743</name>
</gene>
<feature type="transmembrane region" description="Helical" evidence="2">
    <location>
        <begin position="748"/>
        <end position="766"/>
    </location>
</feature>
<feature type="region of interest" description="Disordered" evidence="1">
    <location>
        <begin position="234"/>
        <end position="253"/>
    </location>
</feature>
<evidence type="ECO:0000256" key="2">
    <source>
        <dbReference type="SAM" id="Phobius"/>
    </source>
</evidence>
<proteinExistence type="predicted"/>
<feature type="region of interest" description="Disordered" evidence="1">
    <location>
        <begin position="602"/>
        <end position="623"/>
    </location>
</feature>
<keyword evidence="2" id="KW-0812">Transmembrane</keyword>
<evidence type="ECO:0000313" key="3">
    <source>
        <dbReference type="EMBL" id="KAK7696100.1"/>
    </source>
</evidence>
<keyword evidence="2" id="KW-1133">Transmembrane helix</keyword>
<feature type="compositionally biased region" description="Low complexity" evidence="1">
    <location>
        <begin position="122"/>
        <end position="138"/>
    </location>
</feature>
<feature type="compositionally biased region" description="Basic and acidic residues" evidence="1">
    <location>
        <begin position="206"/>
        <end position="223"/>
    </location>
</feature>
<feature type="transmembrane region" description="Helical" evidence="2">
    <location>
        <begin position="816"/>
        <end position="840"/>
    </location>
</feature>
<feature type="compositionally biased region" description="Low complexity" evidence="1">
    <location>
        <begin position="172"/>
        <end position="181"/>
    </location>
</feature>
<reference evidence="3 4" key="1">
    <citation type="submission" date="2022-09" db="EMBL/GenBank/DDBJ databases">
        <authorList>
            <person name="Palmer J.M."/>
        </authorList>
    </citation>
    <scope>NUCLEOTIDE SEQUENCE [LARGE SCALE GENOMIC DNA]</scope>
    <source>
        <strain evidence="3 4">DSM 7382</strain>
    </source>
</reference>
<name>A0AAW0H032_9APHY</name>
<feature type="region of interest" description="Disordered" evidence="1">
    <location>
        <begin position="339"/>
        <end position="385"/>
    </location>
</feature>
<feature type="compositionally biased region" description="Polar residues" evidence="1">
    <location>
        <begin position="23"/>
        <end position="48"/>
    </location>
</feature>
<feature type="compositionally biased region" description="Polar residues" evidence="1">
    <location>
        <begin position="72"/>
        <end position="97"/>
    </location>
</feature>
<sequence length="934" mass="102947">MEFWPTPRCKHQAALRVGVIYTSPSADPTSTQPEELTSSTMSSEPTTNAKDENRRQASPARSFRSRMGTMLRRNSATLGFSRPTTPFRSDSKSSLRLSTDAPAPTQEAQTHVPSPVQETAEGETPSAPSAPAGPSTLSQEVTVSPETAPAVLTAEPQPTPEVSVQAPEPKADAAAQTSSAPAPAPAPEEPSVVEEVHPAPIAPVERAQEAKPEAPAPEERRADTFAFGDEIETKPEEAAPSTPEPARVFVAEPESILNPRRKLKQKQFRSLTTIVFAWRDDTRSRSVSPKHSRSILVEGTPPHQMVSSPESITRSISPKASKGSIASYGRVIVDTPGGRVHVSFNPHEQGEDEPRRGRSRASSVRTYGDPFADPPNTMPEEPQHRMLSPIDSVAEPSETPRDLQDPNQVSTMPYIEEQTYTSMPGAVVMPLPPAETVILPQKQVREMPSAYSLQDRTNGPINHNPPETDERLPLLPRTMDHVAGTSKSAAYPDTFNEDTIVFPSAQRLWPTLVHSLHSLGWTEYHLPDSSIYYHHKAMRITTDINLRTQKKLEAVTEYLDRKLPEEVSLAPEGWELWLRDAESSKQGFAPLRNWVNHKAKVLSFDPPPAPEGEADTSPDHMTDDDRLDKEYRYWAFVEGHPAHTILPENAHAEAMDALTWSYTDCLLPENQTTPPPFSPQECQELMGLLRSFENPAKANSIVHIRVVSRVLLRIAQWRQQNFRPDKPLPRDVSKGPLRPDRRLPFRRTVLDVIMSILCLGIPYLFMNRSRGHRIDEESGLQSAGPMLMIGACACLVSAVILSASVTFLTLPGLDDVARLAGMIAILFSASSMVSTVVALFRYKADVERTMVYVSGEGLMLISRRSIVMSLPLVFLAWAIAAFVTGITFYSFRGATITGRADVRVDFQDYTHWAMVGSLGGVGGVLMMSALLARR</sequence>
<protein>
    <submittedName>
        <fullName evidence="3">Uncharacterized protein</fullName>
    </submittedName>
</protein>
<feature type="transmembrane region" description="Helical" evidence="2">
    <location>
        <begin position="866"/>
        <end position="891"/>
    </location>
</feature>
<evidence type="ECO:0000256" key="1">
    <source>
        <dbReference type="SAM" id="MobiDB-lite"/>
    </source>
</evidence>
<feature type="region of interest" description="Disordered" evidence="1">
    <location>
        <begin position="453"/>
        <end position="472"/>
    </location>
</feature>
<evidence type="ECO:0000313" key="4">
    <source>
        <dbReference type="Proteomes" id="UP001385951"/>
    </source>
</evidence>
<keyword evidence="4" id="KW-1185">Reference proteome</keyword>
<organism evidence="3 4">
    <name type="scientific">Cerrena zonata</name>
    <dbReference type="NCBI Taxonomy" id="2478898"/>
    <lineage>
        <taxon>Eukaryota</taxon>
        <taxon>Fungi</taxon>
        <taxon>Dikarya</taxon>
        <taxon>Basidiomycota</taxon>
        <taxon>Agaricomycotina</taxon>
        <taxon>Agaricomycetes</taxon>
        <taxon>Polyporales</taxon>
        <taxon>Cerrenaceae</taxon>
        <taxon>Cerrena</taxon>
    </lineage>
</organism>
<accession>A0AAW0H032</accession>
<keyword evidence="2" id="KW-0472">Membrane</keyword>
<feature type="region of interest" description="Disordered" evidence="1">
    <location>
        <begin position="23"/>
        <end position="223"/>
    </location>
</feature>